<reference evidence="3" key="1">
    <citation type="submission" date="2019-09" db="EMBL/GenBank/DDBJ databases">
        <title>In-depth cultivation of the pig gut microbiome towards novel bacterial diversity and tailored functional studies.</title>
        <authorList>
            <person name="Wylensek D."/>
            <person name="Hitch T.C.A."/>
            <person name="Clavel T."/>
        </authorList>
    </citation>
    <scope>NUCLEOTIDE SEQUENCE</scope>
    <source>
        <strain evidence="3">RF-744-FAT-WT-3</strain>
    </source>
</reference>
<dbReference type="NCBIfam" id="NF002327">
    <property type="entry name" value="PRK01286.1-2"/>
    <property type="match status" value="1"/>
</dbReference>
<evidence type="ECO:0000259" key="2">
    <source>
        <dbReference type="PROSITE" id="PS51831"/>
    </source>
</evidence>
<keyword evidence="1 3" id="KW-0378">Hydrolase</keyword>
<dbReference type="SMART" id="SM00471">
    <property type="entry name" value="HDc"/>
    <property type="match status" value="1"/>
</dbReference>
<dbReference type="Pfam" id="PF01966">
    <property type="entry name" value="HD"/>
    <property type="match status" value="1"/>
</dbReference>
<organism evidence="3">
    <name type="scientific">Baileyella intestinalis</name>
    <dbReference type="NCBI Taxonomy" id="2606709"/>
    <lineage>
        <taxon>Bacteria</taxon>
        <taxon>Bacillati</taxon>
        <taxon>Bacillota</taxon>
        <taxon>Clostridia</taxon>
        <taxon>Peptostreptococcales</taxon>
        <taxon>Anaerovoracaceae</taxon>
        <taxon>Baileyella</taxon>
    </lineage>
</organism>
<dbReference type="Gene3D" id="1.10.3210.10">
    <property type="entry name" value="Hypothetical protein af1432"/>
    <property type="match status" value="1"/>
</dbReference>
<evidence type="ECO:0000313" key="3">
    <source>
        <dbReference type="EMBL" id="MST69118.1"/>
    </source>
</evidence>
<dbReference type="SUPFAM" id="SSF109604">
    <property type="entry name" value="HD-domain/PDEase-like"/>
    <property type="match status" value="1"/>
</dbReference>
<proteinExistence type="predicted"/>
<dbReference type="GO" id="GO:0016793">
    <property type="term" value="F:triphosphoric monoester hydrolase activity"/>
    <property type="evidence" value="ECO:0007669"/>
    <property type="project" value="InterPro"/>
</dbReference>
<dbReference type="CDD" id="cd00077">
    <property type="entry name" value="HDc"/>
    <property type="match status" value="1"/>
</dbReference>
<accession>A0A6A8M9J1</accession>
<dbReference type="PANTHER" id="PTHR35795:SF1">
    <property type="entry name" value="BIS(5'-NUCLEOSYL)-TETRAPHOSPHATASE, SYMMETRICAL"/>
    <property type="match status" value="1"/>
</dbReference>
<protein>
    <submittedName>
        <fullName evidence="3">Deoxyguanosinetriphosphate triphosphohydrolase</fullName>
    </submittedName>
</protein>
<dbReference type="Pfam" id="PF13286">
    <property type="entry name" value="HD_assoc"/>
    <property type="match status" value="1"/>
</dbReference>
<evidence type="ECO:0000256" key="1">
    <source>
        <dbReference type="ARBA" id="ARBA00022801"/>
    </source>
</evidence>
<dbReference type="RefSeq" id="WP_154572585.1">
    <property type="nucleotide sequence ID" value="NZ_VUNB01000004.1"/>
</dbReference>
<dbReference type="PROSITE" id="PS51831">
    <property type="entry name" value="HD"/>
    <property type="match status" value="1"/>
</dbReference>
<feature type="domain" description="HD" evidence="2">
    <location>
        <begin position="75"/>
        <end position="188"/>
    </location>
</feature>
<dbReference type="NCBIfam" id="TIGR01353">
    <property type="entry name" value="dGTP_triPase"/>
    <property type="match status" value="1"/>
</dbReference>
<dbReference type="AlphaFoldDB" id="A0A6A8M9J1"/>
<dbReference type="EMBL" id="VUNB01000004">
    <property type="protein sequence ID" value="MST69118.1"/>
    <property type="molecule type" value="Genomic_DNA"/>
</dbReference>
<sequence length="341" mass="39385">MQFRTDLEKNEYDRLDQRACKAGDSAGRKIPEEKCQFRTDFQRDRDRIVHSKSFRRLMHKTQVFLSPEGDHYRTRLTHTLEVAQVARTIARILNYNEDLTEAIALGHDLGHTPFGHSGEAVLNRLYPGGFRHNEQSIRVVDRLEPKGDRMGLNLTEEVRNGILCHSGDLKADTLEGQIVGISDRIAYINHDIDDAIRGGVLRAHDLPQRDIEILGDTHSKRINNLIRDLVENSQGKDEICQSPRFREALMDLRSFMFKNVYNSKKVKDAEAMEKVERIVESLYCFYVEHPDEMPELYRDIVSEEGPEAGARDYVSGMTDHFAADIYRQIFEGIEPERRRSI</sequence>
<gene>
    <name evidence="3" type="ORF">FYJ66_05880</name>
</gene>
<dbReference type="PANTHER" id="PTHR35795">
    <property type="entry name" value="SLR1885 PROTEIN"/>
    <property type="match status" value="1"/>
</dbReference>
<dbReference type="InterPro" id="IPR026875">
    <property type="entry name" value="PHydrolase_assoc_dom"/>
</dbReference>
<dbReference type="InterPro" id="IPR003607">
    <property type="entry name" value="HD/PDEase_dom"/>
</dbReference>
<dbReference type="InterPro" id="IPR051094">
    <property type="entry name" value="Diverse_Catalytic_Enzymes"/>
</dbReference>
<dbReference type="InterPro" id="IPR006674">
    <property type="entry name" value="HD_domain"/>
</dbReference>
<dbReference type="InterPro" id="IPR006261">
    <property type="entry name" value="dGTPase"/>
</dbReference>
<comment type="caution">
    <text evidence="3">The sequence shown here is derived from an EMBL/GenBank/DDBJ whole genome shotgun (WGS) entry which is preliminary data.</text>
</comment>
<name>A0A6A8M9J1_9FIRM</name>